<dbReference type="STRING" id="633149.Bresu_0453"/>
<dbReference type="eggNOG" id="COG5429">
    <property type="taxonomic scope" value="Bacteria"/>
</dbReference>
<dbReference type="BioCyc" id="BSUB633149:G1GM8-451-MONOMER"/>
<dbReference type="EMBL" id="CP002102">
    <property type="protein sequence ID" value="ADK99767.1"/>
    <property type="molecule type" value="Genomic_DNA"/>
</dbReference>
<accession>D9QKE2</accession>
<dbReference type="RefSeq" id="WP_013267871.1">
    <property type="nucleotide sequence ID" value="NC_014375.1"/>
</dbReference>
<evidence type="ECO:0000313" key="2">
    <source>
        <dbReference type="EMBL" id="ADK99767.1"/>
    </source>
</evidence>
<name>D9QKE2_BRESC</name>
<dbReference type="InterPro" id="IPR036249">
    <property type="entry name" value="Thioredoxin-like_sf"/>
</dbReference>
<evidence type="ECO:0000256" key="1">
    <source>
        <dbReference type="SAM" id="SignalP"/>
    </source>
</evidence>
<evidence type="ECO:0000313" key="3">
    <source>
        <dbReference type="Proteomes" id="UP000002696"/>
    </source>
</evidence>
<dbReference type="InParanoid" id="D9QKE2"/>
<keyword evidence="3" id="KW-1185">Reference proteome</keyword>
<sequence>MHARGFIIAGLAALIGAGAVGSSAQPVGPRPAVRNIRPVEPVVVELFTAQGCSGCTEANRVVEALADAPGVIALTWSVDYWDYLGWADTFARPEFAQRQRAYQSALRLRSVYTPQVVIDGRRQVSGADADAVDAAIDEEAARRVFPPDVQFRENGEAVGVGSGRVPVGGADVWAVTYRPGRQDVSVSGGDNRGRVIGSVNVVRSLTRLGAWRGQPILLTLPTPADAQDRTVVLVQARADRRILTAALSQD</sequence>
<dbReference type="Proteomes" id="UP000002696">
    <property type="component" value="Chromosome"/>
</dbReference>
<dbReference type="OrthoDB" id="9808254at2"/>
<keyword evidence="1" id="KW-0732">Signal</keyword>
<evidence type="ECO:0008006" key="4">
    <source>
        <dbReference type="Google" id="ProtNLM"/>
    </source>
</evidence>
<feature type="chain" id="PRO_5003126807" description="DUF1223 domain-containing protein" evidence="1">
    <location>
        <begin position="25"/>
        <end position="250"/>
    </location>
</feature>
<gene>
    <name evidence="2" type="ordered locus">Bresu_0453</name>
</gene>
<dbReference type="PANTHER" id="PTHR36057:SF1">
    <property type="entry name" value="LIPOPROTEIN LIPID ATTACHMENT SITE-LIKE PROTEIN, PUTATIVE (DUF1223)-RELATED"/>
    <property type="match status" value="1"/>
</dbReference>
<proteinExistence type="predicted"/>
<dbReference type="InterPro" id="IPR010634">
    <property type="entry name" value="DUF1223"/>
</dbReference>
<reference evidence="3" key="1">
    <citation type="journal article" date="2011" name="J. Bacteriol.">
        <title>Genome sequences of eight morphologically diverse alphaproteobacteria.</title>
        <authorList>
            <consortium name="US DOE Joint Genome Institute"/>
            <person name="Brown P.J."/>
            <person name="Kysela D.T."/>
            <person name="Buechlein A."/>
            <person name="Hemmerich C."/>
            <person name="Brun Y.V."/>
        </authorList>
    </citation>
    <scope>NUCLEOTIDE SEQUENCE [LARGE SCALE GENOMIC DNA]</scope>
    <source>
        <strain evidence="3">ATCC 15264 / DSM 4735 / LMG 14903 / NBRC 16000 / CB 81</strain>
    </source>
</reference>
<dbReference type="Pfam" id="PF06764">
    <property type="entry name" value="DUF1223"/>
    <property type="match status" value="1"/>
</dbReference>
<feature type="signal peptide" evidence="1">
    <location>
        <begin position="1"/>
        <end position="24"/>
    </location>
</feature>
<dbReference type="KEGG" id="bsb:Bresu_0453"/>
<dbReference type="HOGENOM" id="CLU_065609_0_0_5"/>
<dbReference type="PANTHER" id="PTHR36057">
    <property type="match status" value="1"/>
</dbReference>
<dbReference type="AlphaFoldDB" id="D9QKE2"/>
<protein>
    <recommendedName>
        <fullName evidence="4">DUF1223 domain-containing protein</fullName>
    </recommendedName>
</protein>
<organism evidence="2 3">
    <name type="scientific">Brevundimonas subvibrioides (strain ATCC 15264 / DSM 4735 / LMG 14903 / NBRC 16000 / CB 81)</name>
    <name type="common">Caulobacter subvibrioides</name>
    <dbReference type="NCBI Taxonomy" id="633149"/>
    <lineage>
        <taxon>Bacteria</taxon>
        <taxon>Pseudomonadati</taxon>
        <taxon>Pseudomonadota</taxon>
        <taxon>Alphaproteobacteria</taxon>
        <taxon>Caulobacterales</taxon>
        <taxon>Caulobacteraceae</taxon>
        <taxon>Brevundimonas</taxon>
    </lineage>
</organism>
<dbReference type="SUPFAM" id="SSF52833">
    <property type="entry name" value="Thioredoxin-like"/>
    <property type="match status" value="1"/>
</dbReference>